<organism evidence="3 4">
    <name type="scientific">Glutamicibacter arilaitensis</name>
    <dbReference type="NCBI Taxonomy" id="256701"/>
    <lineage>
        <taxon>Bacteria</taxon>
        <taxon>Bacillati</taxon>
        <taxon>Actinomycetota</taxon>
        <taxon>Actinomycetes</taxon>
        <taxon>Micrococcales</taxon>
        <taxon>Micrococcaceae</taxon>
        <taxon>Glutamicibacter</taxon>
    </lineage>
</organism>
<evidence type="ECO:0000313" key="3">
    <source>
        <dbReference type="EMBL" id="PMQ21044.1"/>
    </source>
</evidence>
<dbReference type="InterPro" id="IPR002213">
    <property type="entry name" value="UDP_glucos_trans"/>
</dbReference>
<evidence type="ECO:0000259" key="2">
    <source>
        <dbReference type="Pfam" id="PF06722"/>
    </source>
</evidence>
<dbReference type="PANTHER" id="PTHR48050">
    <property type="entry name" value="STEROL 3-BETA-GLUCOSYLTRANSFERASE"/>
    <property type="match status" value="1"/>
</dbReference>
<reference evidence="3 4" key="1">
    <citation type="journal article" date="2017" name="Elife">
        <title>Extensive horizontal gene transfer in cheese-associated bacteria.</title>
        <authorList>
            <person name="Bonham K.S."/>
            <person name="Wolfe B.E."/>
            <person name="Dutton R.J."/>
        </authorList>
    </citation>
    <scope>NUCLEOTIDE SEQUENCE [LARGE SCALE GENOMIC DNA]</scope>
    <source>
        <strain evidence="3 4">JB182</strain>
    </source>
</reference>
<gene>
    <name evidence="3" type="ORF">CIK84_05550</name>
</gene>
<name>A0A2N7S4J6_9MICC</name>
<dbReference type="Gene3D" id="3.40.50.2000">
    <property type="entry name" value="Glycogen Phosphorylase B"/>
    <property type="match status" value="2"/>
</dbReference>
<dbReference type="Proteomes" id="UP000235739">
    <property type="component" value="Unassembled WGS sequence"/>
</dbReference>
<dbReference type="FunFam" id="3.40.50.2000:FF:000009">
    <property type="entry name" value="Sterol 3-beta-glucosyltransferase UGT80A2"/>
    <property type="match status" value="1"/>
</dbReference>
<evidence type="ECO:0000313" key="4">
    <source>
        <dbReference type="Proteomes" id="UP000235739"/>
    </source>
</evidence>
<dbReference type="GO" id="GO:0016758">
    <property type="term" value="F:hexosyltransferase activity"/>
    <property type="evidence" value="ECO:0007669"/>
    <property type="project" value="InterPro"/>
</dbReference>
<dbReference type="SUPFAM" id="SSF53756">
    <property type="entry name" value="UDP-Glycosyltransferase/glycogen phosphorylase"/>
    <property type="match status" value="1"/>
</dbReference>
<dbReference type="InterPro" id="IPR010610">
    <property type="entry name" value="EryCIII-like_C"/>
</dbReference>
<dbReference type="InterPro" id="IPR050426">
    <property type="entry name" value="Glycosyltransferase_28"/>
</dbReference>
<dbReference type="GO" id="GO:0033072">
    <property type="term" value="P:vancomycin biosynthetic process"/>
    <property type="evidence" value="ECO:0007669"/>
    <property type="project" value="UniProtKB-ARBA"/>
</dbReference>
<protein>
    <submittedName>
        <fullName evidence="3">Glycosyltransferase</fullName>
    </submittedName>
</protein>
<keyword evidence="3" id="KW-0808">Transferase</keyword>
<dbReference type="InterPro" id="IPR004276">
    <property type="entry name" value="GlycoTrans_28_N"/>
</dbReference>
<dbReference type="CDD" id="cd03784">
    <property type="entry name" value="GT1_Gtf-like"/>
    <property type="match status" value="1"/>
</dbReference>
<dbReference type="PANTHER" id="PTHR48050:SF13">
    <property type="entry name" value="STEROL 3-BETA-GLUCOSYLTRANSFERASE UGT80A2"/>
    <property type="match status" value="1"/>
</dbReference>
<dbReference type="PROSITE" id="PS50276">
    <property type="entry name" value="PANCREATIC_HORMONE_2"/>
    <property type="match status" value="1"/>
</dbReference>
<dbReference type="RefSeq" id="WP_102597704.1">
    <property type="nucleotide sequence ID" value="NZ_JABUYH010000005.1"/>
</dbReference>
<sequence length="407" mass="43294">MRLLMIAPGTRGDVAPMAGLGQNLAAHGFDVAIAANPAYQDVVVSAGCRFRELPGDMSALVNPAAPGAKASPKDLRRYLRELQEYFELAASGTMAAAEHGADVIMANAVAPYAYDVAEAMGIPAIGGHLQPNEPSAAYSPMALGASRSFGPLGNKVLGQLFAASKAPYDPPAKRVRESLGLPARSRASSERLRRQHRNPILHGFSSAIVPRSADWHEGIVNCGYWWPAADPGWTPSQRLLDFLDDGQPPVFIGFGSTQALEPEFIVDVARRTGRRTIVQGEAEIDEPGILGIGAVPHHWLFPQMAAVVHHAGAGTTAAGLRAGVPAVPVPVFTDQPFWAQRIHRLGAAAEPIAYKHLTAQRLASSITGVLANADLADGARRIARQLAAESDSSIPVIRILEQLRARR</sequence>
<comment type="caution">
    <text evidence="3">The sequence shown here is derived from an EMBL/GenBank/DDBJ whole genome shotgun (WGS) entry which is preliminary data.</text>
</comment>
<dbReference type="GO" id="GO:0005975">
    <property type="term" value="P:carbohydrate metabolic process"/>
    <property type="evidence" value="ECO:0007669"/>
    <property type="project" value="InterPro"/>
</dbReference>
<dbReference type="EMBL" id="PNQX01000001">
    <property type="protein sequence ID" value="PMQ21044.1"/>
    <property type="molecule type" value="Genomic_DNA"/>
</dbReference>
<dbReference type="Pfam" id="PF03033">
    <property type="entry name" value="Glyco_transf_28"/>
    <property type="match status" value="1"/>
</dbReference>
<feature type="domain" description="Erythromycin biosynthesis protein CIII-like C-terminal" evidence="2">
    <location>
        <begin position="290"/>
        <end position="390"/>
    </location>
</feature>
<dbReference type="GO" id="GO:0008194">
    <property type="term" value="F:UDP-glycosyltransferase activity"/>
    <property type="evidence" value="ECO:0007669"/>
    <property type="project" value="InterPro"/>
</dbReference>
<dbReference type="AlphaFoldDB" id="A0A2N7S4J6"/>
<feature type="domain" description="Glycosyltransferase family 28 N-terminal" evidence="1">
    <location>
        <begin position="4"/>
        <end position="124"/>
    </location>
</feature>
<proteinExistence type="predicted"/>
<dbReference type="Pfam" id="PF06722">
    <property type="entry name" value="EryCIII-like_C"/>
    <property type="match status" value="1"/>
</dbReference>
<accession>A0A2N7S4J6</accession>
<evidence type="ECO:0000259" key="1">
    <source>
        <dbReference type="Pfam" id="PF03033"/>
    </source>
</evidence>